<evidence type="ECO:0000313" key="3">
    <source>
        <dbReference type="EMBL" id="KAK5199427.1"/>
    </source>
</evidence>
<accession>A0ABR0LLY1</accession>
<keyword evidence="4" id="KW-1185">Reference proteome</keyword>
<dbReference type="InterPro" id="IPR049545">
    <property type="entry name" value="Gta3_dom"/>
</dbReference>
<feature type="region of interest" description="Disordered" evidence="1">
    <location>
        <begin position="55"/>
        <end position="89"/>
    </location>
</feature>
<comment type="caution">
    <text evidence="3">The sequence shown here is derived from an EMBL/GenBank/DDBJ whole genome shotgun (WGS) entry which is preliminary data.</text>
</comment>
<feature type="compositionally biased region" description="Basic residues" evidence="1">
    <location>
        <begin position="59"/>
        <end position="68"/>
    </location>
</feature>
<feature type="domain" description="Glutamyl-tRNA amidotransferase complex subunit Gta3" evidence="2">
    <location>
        <begin position="1"/>
        <end position="26"/>
    </location>
</feature>
<organism evidence="3 4">
    <name type="scientific">Cryomyces antarcticus</name>
    <dbReference type="NCBI Taxonomy" id="329879"/>
    <lineage>
        <taxon>Eukaryota</taxon>
        <taxon>Fungi</taxon>
        <taxon>Dikarya</taxon>
        <taxon>Ascomycota</taxon>
        <taxon>Pezizomycotina</taxon>
        <taxon>Dothideomycetes</taxon>
        <taxon>Dothideomycetes incertae sedis</taxon>
        <taxon>Cryomyces</taxon>
    </lineage>
</organism>
<evidence type="ECO:0000256" key="1">
    <source>
        <dbReference type="SAM" id="MobiDB-lite"/>
    </source>
</evidence>
<gene>
    <name evidence="3" type="ORF">LTR16_006243</name>
</gene>
<sequence>MLKTLGSQLRFVEEIQQIDTTGVEPLRSLRDETPEAQEEAEIGLAGLKDALAQEESLGKHHRKTRRKTTPPVDAKDAEDWDVLGSAQRK</sequence>
<feature type="non-terminal residue" evidence="3">
    <location>
        <position position="89"/>
    </location>
</feature>
<evidence type="ECO:0000313" key="4">
    <source>
        <dbReference type="Proteomes" id="UP001357485"/>
    </source>
</evidence>
<dbReference type="Pfam" id="PF20978">
    <property type="entry name" value="Gta3"/>
    <property type="match status" value="1"/>
</dbReference>
<protein>
    <recommendedName>
        <fullName evidence="2">Glutamyl-tRNA amidotransferase complex subunit Gta3 domain-containing protein</fullName>
    </recommendedName>
</protein>
<proteinExistence type="predicted"/>
<evidence type="ECO:0000259" key="2">
    <source>
        <dbReference type="Pfam" id="PF20978"/>
    </source>
</evidence>
<reference evidence="3 4" key="1">
    <citation type="submission" date="2023-08" db="EMBL/GenBank/DDBJ databases">
        <title>Black Yeasts Isolated from many extreme environments.</title>
        <authorList>
            <person name="Coleine C."/>
            <person name="Stajich J.E."/>
            <person name="Selbmann L."/>
        </authorList>
    </citation>
    <scope>NUCLEOTIDE SEQUENCE [LARGE SCALE GENOMIC DNA]</scope>
    <source>
        <strain evidence="3 4">CCFEE 536</strain>
    </source>
</reference>
<dbReference type="Proteomes" id="UP001357485">
    <property type="component" value="Unassembled WGS sequence"/>
</dbReference>
<dbReference type="EMBL" id="JAVRRA010017551">
    <property type="protein sequence ID" value="KAK5199427.1"/>
    <property type="molecule type" value="Genomic_DNA"/>
</dbReference>
<name>A0ABR0LLY1_9PEZI</name>